<dbReference type="Pfam" id="PF10405">
    <property type="entry name" value="BHD_3"/>
    <property type="match status" value="1"/>
</dbReference>
<evidence type="ECO:0000256" key="6">
    <source>
        <dbReference type="SAM" id="MobiDB-lite"/>
    </source>
</evidence>
<evidence type="ECO:0000256" key="5">
    <source>
        <dbReference type="ARBA" id="ARBA00023242"/>
    </source>
</evidence>
<evidence type="ECO:0000256" key="4">
    <source>
        <dbReference type="ARBA" id="ARBA00023204"/>
    </source>
</evidence>
<dbReference type="GO" id="GO:0000111">
    <property type="term" value="C:nucleotide-excision repair factor 2 complex"/>
    <property type="evidence" value="ECO:0007669"/>
    <property type="project" value="TreeGrafter"/>
</dbReference>
<dbReference type="InterPro" id="IPR018327">
    <property type="entry name" value="BHD_2"/>
</dbReference>
<protein>
    <submittedName>
        <fullName evidence="9">Uncharacterized protein</fullName>
    </submittedName>
</protein>
<evidence type="ECO:0000313" key="9">
    <source>
        <dbReference type="EMBL" id="KAK7007050.1"/>
    </source>
</evidence>
<feature type="compositionally biased region" description="Basic residues" evidence="6">
    <location>
        <begin position="345"/>
        <end position="357"/>
    </location>
</feature>
<name>A0AAN8ZSP0_HALRR</name>
<feature type="compositionally biased region" description="Acidic residues" evidence="6">
    <location>
        <begin position="408"/>
        <end position="423"/>
    </location>
</feature>
<accession>A0AAN8ZSP0</accession>
<dbReference type="EMBL" id="JAXCGZ010023633">
    <property type="protein sequence ID" value="KAK7007050.1"/>
    <property type="molecule type" value="Genomic_DNA"/>
</dbReference>
<feature type="domain" description="Rad4 beta-hairpin" evidence="7">
    <location>
        <begin position="1"/>
        <end position="50"/>
    </location>
</feature>
<dbReference type="PANTHER" id="PTHR12135">
    <property type="entry name" value="DNA REPAIR PROTEIN XP-C / RAD4"/>
    <property type="match status" value="1"/>
</dbReference>
<dbReference type="InterPro" id="IPR042488">
    <property type="entry name" value="Rad4_BHD3_sf"/>
</dbReference>
<comment type="subcellular location">
    <subcellularLocation>
        <location evidence="1">Nucleus</location>
    </subcellularLocation>
</comment>
<evidence type="ECO:0000256" key="3">
    <source>
        <dbReference type="ARBA" id="ARBA00022763"/>
    </source>
</evidence>
<organism evidence="9 10">
    <name type="scientific">Halocaridina rubra</name>
    <name type="common">Hawaiian red shrimp</name>
    <dbReference type="NCBI Taxonomy" id="373956"/>
    <lineage>
        <taxon>Eukaryota</taxon>
        <taxon>Metazoa</taxon>
        <taxon>Ecdysozoa</taxon>
        <taxon>Arthropoda</taxon>
        <taxon>Crustacea</taxon>
        <taxon>Multicrustacea</taxon>
        <taxon>Malacostraca</taxon>
        <taxon>Eumalacostraca</taxon>
        <taxon>Eucarida</taxon>
        <taxon>Decapoda</taxon>
        <taxon>Pleocyemata</taxon>
        <taxon>Caridea</taxon>
        <taxon>Atyoidea</taxon>
        <taxon>Atyidae</taxon>
        <taxon>Halocaridina</taxon>
    </lineage>
</organism>
<feature type="region of interest" description="Disordered" evidence="6">
    <location>
        <begin position="260"/>
        <end position="291"/>
    </location>
</feature>
<feature type="domain" description="Rad4 beta-hairpin" evidence="8">
    <location>
        <begin position="57"/>
        <end position="131"/>
    </location>
</feature>
<dbReference type="GO" id="GO:0071942">
    <property type="term" value="C:XPC complex"/>
    <property type="evidence" value="ECO:0007669"/>
    <property type="project" value="TreeGrafter"/>
</dbReference>
<keyword evidence="10" id="KW-1185">Reference proteome</keyword>
<evidence type="ECO:0000256" key="1">
    <source>
        <dbReference type="ARBA" id="ARBA00004123"/>
    </source>
</evidence>
<dbReference type="GO" id="GO:0003684">
    <property type="term" value="F:damaged DNA binding"/>
    <property type="evidence" value="ECO:0007669"/>
    <property type="project" value="InterPro"/>
</dbReference>
<dbReference type="GO" id="GO:0003697">
    <property type="term" value="F:single-stranded DNA binding"/>
    <property type="evidence" value="ECO:0007669"/>
    <property type="project" value="TreeGrafter"/>
</dbReference>
<gene>
    <name evidence="9" type="ORF">SK128_023605</name>
</gene>
<keyword evidence="5" id="KW-0539">Nucleus</keyword>
<proteinExistence type="inferred from homology"/>
<dbReference type="InterPro" id="IPR018328">
    <property type="entry name" value="Rad4_beta-hairpin_dom3"/>
</dbReference>
<dbReference type="AlphaFoldDB" id="A0AAN8ZSP0"/>
<dbReference type="Gene3D" id="3.30.70.2460">
    <property type="entry name" value="Rad4, beta-hairpin domain BHD3"/>
    <property type="match status" value="1"/>
</dbReference>
<reference evidence="9 10" key="1">
    <citation type="submission" date="2023-11" db="EMBL/GenBank/DDBJ databases">
        <title>Halocaridina rubra genome assembly.</title>
        <authorList>
            <person name="Smith C."/>
        </authorList>
    </citation>
    <scope>NUCLEOTIDE SEQUENCE [LARGE SCALE GENOMIC DNA]</scope>
    <source>
        <strain evidence="9">EP-1</strain>
        <tissue evidence="9">Whole</tissue>
    </source>
</reference>
<dbReference type="Proteomes" id="UP001381693">
    <property type="component" value="Unassembled WGS sequence"/>
</dbReference>
<feature type="region of interest" description="Disordered" evidence="6">
    <location>
        <begin position="340"/>
        <end position="431"/>
    </location>
</feature>
<comment type="caution">
    <text evidence="9">The sequence shown here is derived from an EMBL/GenBank/DDBJ whole genome shotgun (WGS) entry which is preliminary data.</text>
</comment>
<dbReference type="SMART" id="SM01031">
    <property type="entry name" value="BHD_2"/>
    <property type="match status" value="1"/>
</dbReference>
<dbReference type="GO" id="GO:0006289">
    <property type="term" value="P:nucleotide-excision repair"/>
    <property type="evidence" value="ECO:0007669"/>
    <property type="project" value="InterPro"/>
</dbReference>
<comment type="similarity">
    <text evidence="2">Belongs to the XPC family.</text>
</comment>
<evidence type="ECO:0000259" key="7">
    <source>
        <dbReference type="SMART" id="SM01031"/>
    </source>
</evidence>
<dbReference type="InterPro" id="IPR004583">
    <property type="entry name" value="DNA_repair_Rad4"/>
</dbReference>
<sequence>MKEAKTVRVGEEPYKIVKARPKWDRNTCQVVKDRPLEVFGEWQVEDYEPPIATGGKVPRNEYGNVELFKPSMLPRGCVHLPINGLNRIARKLNIDCAPAMVGFDFHSGWTHPVYEGYVVCEEFKDTLLDAWNQDQAEQARREEEKRQKRIYNNWKRLIQGLLIRDRVQKKYGNALVADEEAAAAKEDNPQGIKQKSKGKSKSVENMTVKRKVTQDDINAARTHTTEKTDMKIDLTSSVVEMAKASRKKAMKTSNAVRREVLKNDAISHPLGMREKLDDSSDETDEEEKKQKIRAILQWGSAAVTSSPDLSDDSDVEGKAHSSVSRISLLNKLYIDKDRSSPVVRAKSKTKKRGRNSKMKMDNDDEESSLSDLSNRSTTPELCDNSPLDTGRRRLSRRSLNKKTVVYNEGDEDEDDISISESDIEDKTYNPL</sequence>
<feature type="region of interest" description="Disordered" evidence="6">
    <location>
        <begin position="183"/>
        <end position="205"/>
    </location>
</feature>
<dbReference type="SMART" id="SM01032">
    <property type="entry name" value="BHD_3"/>
    <property type="match status" value="1"/>
</dbReference>
<evidence type="ECO:0000313" key="10">
    <source>
        <dbReference type="Proteomes" id="UP001381693"/>
    </source>
</evidence>
<keyword evidence="4" id="KW-0234">DNA repair</keyword>
<evidence type="ECO:0000259" key="8">
    <source>
        <dbReference type="SMART" id="SM01032"/>
    </source>
</evidence>
<keyword evidence="3" id="KW-0227">DNA damage</keyword>
<dbReference type="PANTHER" id="PTHR12135:SF0">
    <property type="entry name" value="DNA REPAIR PROTEIN COMPLEMENTING XP-C CELLS"/>
    <property type="match status" value="1"/>
</dbReference>
<dbReference type="FunFam" id="3.30.70.2460:FF:000001">
    <property type="entry name" value="DNA repair protein Rad4 family"/>
    <property type="match status" value="1"/>
</dbReference>
<dbReference type="GO" id="GO:0006298">
    <property type="term" value="P:mismatch repair"/>
    <property type="evidence" value="ECO:0007669"/>
    <property type="project" value="TreeGrafter"/>
</dbReference>
<evidence type="ECO:0000256" key="2">
    <source>
        <dbReference type="ARBA" id="ARBA00009525"/>
    </source>
</evidence>
<dbReference type="GO" id="GO:0005737">
    <property type="term" value="C:cytoplasm"/>
    <property type="evidence" value="ECO:0007669"/>
    <property type="project" value="TreeGrafter"/>
</dbReference>